<dbReference type="InterPro" id="IPR031915">
    <property type="entry name" value="Clr2_N"/>
</dbReference>
<evidence type="ECO:0000256" key="1">
    <source>
        <dbReference type="SAM" id="MobiDB-lite"/>
    </source>
</evidence>
<evidence type="ECO:0000313" key="4">
    <source>
        <dbReference type="EMBL" id="KAF2157232.1"/>
    </source>
</evidence>
<dbReference type="Proteomes" id="UP000799439">
    <property type="component" value="Unassembled WGS sequence"/>
</dbReference>
<dbReference type="InterPro" id="IPR018839">
    <property type="entry name" value="Tscrpt-silencing_Clr2_C"/>
</dbReference>
<evidence type="ECO:0000259" key="2">
    <source>
        <dbReference type="Pfam" id="PF10383"/>
    </source>
</evidence>
<dbReference type="PROSITE" id="PS00213">
    <property type="entry name" value="LIPOCALIN"/>
    <property type="match status" value="1"/>
</dbReference>
<evidence type="ECO:0008006" key="6">
    <source>
        <dbReference type="Google" id="ProtNLM"/>
    </source>
</evidence>
<feature type="domain" description="Cryptic loci regulator 2 N-terminal" evidence="3">
    <location>
        <begin position="82"/>
        <end position="164"/>
    </location>
</feature>
<dbReference type="InterPro" id="IPR038986">
    <property type="entry name" value="Clr2"/>
</dbReference>
<accession>A0A9P4JBV4</accession>
<proteinExistence type="predicted"/>
<feature type="region of interest" description="Disordered" evidence="1">
    <location>
        <begin position="176"/>
        <end position="233"/>
    </location>
</feature>
<dbReference type="GO" id="GO:0033553">
    <property type="term" value="C:rDNA heterochromatin"/>
    <property type="evidence" value="ECO:0007669"/>
    <property type="project" value="TreeGrafter"/>
</dbReference>
<sequence length="612" mass="68770">MGRFFPLYIRRSDGKTDIKNRHKLVERNEPTPEQLNRTADANGIADFYREVDLEEQKHLDWRRKLGGMLARDLGFSDPEKGYILVSFPEHYRLYEHVKRAEDESKAKTVKNHAGGGNERQDAYLYGHPMGRKKRYRSPADFYPHLYWLATDEQGDPDNCCCKICCPEEIDDKAAAQQAKKEVKQEPRPEIKQEANQAQKRAPLNTVDTLPQKQSQPAIATQQIKSPPPVSTQTMSQVKQVPPVIMNEDQRSDLNPGGFMFRQGELVWFNRGTAWGLGVISQRWQQSVNFGYTVQPLSHPYSHPQPVSVTGDQSLRPWLAWSVPNFTFPGLNNVAVTYETADWNAISHGQFGQGDLEVDGSILAAKAIDLSYTPFSKVSSKSTPDSTESSYNGVYLGAERVWRGDVVRLKSGSGLDIMVVFNITERENAYLQQVVSTNLWLEGEVYTMRQQPASSPPPDLSQLPARLIQDLTRRNSTTLAQRGFAVTYTRTNPTSLTTVDIKKIKGRWYEATLLGPVLLGQQQADQELKRGDLGEMGTRMNSRLDCHKNDDIPQTRRTDRREALGAAVPSTFRIVDAATGQQTQNPGQVQQFNGAQYASAGTGTLDEFMNLDG</sequence>
<feature type="compositionally biased region" description="Basic and acidic residues" evidence="1">
    <location>
        <begin position="178"/>
        <end position="192"/>
    </location>
</feature>
<dbReference type="OrthoDB" id="2421327at2759"/>
<evidence type="ECO:0000313" key="5">
    <source>
        <dbReference type="Proteomes" id="UP000799439"/>
    </source>
</evidence>
<dbReference type="PANTHER" id="PTHR38046">
    <property type="entry name" value="CRYPTIC LOCI REGULATOR 2"/>
    <property type="match status" value="1"/>
</dbReference>
<dbReference type="InterPro" id="IPR022272">
    <property type="entry name" value="Lipocalin_CS"/>
</dbReference>
<dbReference type="Pfam" id="PF10383">
    <property type="entry name" value="Clr2"/>
    <property type="match status" value="1"/>
</dbReference>
<gene>
    <name evidence="4" type="ORF">K461DRAFT_219272</name>
</gene>
<dbReference type="GO" id="GO:0070824">
    <property type="term" value="C:SHREC complex"/>
    <property type="evidence" value="ECO:0007669"/>
    <property type="project" value="InterPro"/>
</dbReference>
<name>A0A9P4JBV4_9PEZI</name>
<reference evidence="4" key="1">
    <citation type="journal article" date="2020" name="Stud. Mycol.">
        <title>101 Dothideomycetes genomes: a test case for predicting lifestyles and emergence of pathogens.</title>
        <authorList>
            <person name="Haridas S."/>
            <person name="Albert R."/>
            <person name="Binder M."/>
            <person name="Bloem J."/>
            <person name="Labutti K."/>
            <person name="Salamov A."/>
            <person name="Andreopoulos B."/>
            <person name="Baker S."/>
            <person name="Barry K."/>
            <person name="Bills G."/>
            <person name="Bluhm B."/>
            <person name="Cannon C."/>
            <person name="Castanera R."/>
            <person name="Culley D."/>
            <person name="Daum C."/>
            <person name="Ezra D."/>
            <person name="Gonzalez J."/>
            <person name="Henrissat B."/>
            <person name="Kuo A."/>
            <person name="Liang C."/>
            <person name="Lipzen A."/>
            <person name="Lutzoni F."/>
            <person name="Magnuson J."/>
            <person name="Mondo S."/>
            <person name="Nolan M."/>
            <person name="Ohm R."/>
            <person name="Pangilinan J."/>
            <person name="Park H.-J."/>
            <person name="Ramirez L."/>
            <person name="Alfaro M."/>
            <person name="Sun H."/>
            <person name="Tritt A."/>
            <person name="Yoshinaga Y."/>
            <person name="Zwiers L.-H."/>
            <person name="Turgeon B."/>
            <person name="Goodwin S."/>
            <person name="Spatafora J."/>
            <person name="Crous P."/>
            <person name="Grigoriev I."/>
        </authorList>
    </citation>
    <scope>NUCLEOTIDE SEQUENCE</scope>
    <source>
        <strain evidence="4">CBS 260.36</strain>
    </source>
</reference>
<dbReference type="AlphaFoldDB" id="A0A9P4JBV4"/>
<comment type="caution">
    <text evidence="4">The sequence shown here is derived from an EMBL/GenBank/DDBJ whole genome shotgun (WGS) entry which is preliminary data.</text>
</comment>
<dbReference type="Pfam" id="PF16761">
    <property type="entry name" value="Clr2_transil"/>
    <property type="match status" value="1"/>
</dbReference>
<dbReference type="GO" id="GO:0030466">
    <property type="term" value="P:silent mating-type cassette heterochromatin formation"/>
    <property type="evidence" value="ECO:0007669"/>
    <property type="project" value="TreeGrafter"/>
</dbReference>
<feature type="region of interest" description="Disordered" evidence="1">
    <location>
        <begin position="104"/>
        <end position="123"/>
    </location>
</feature>
<keyword evidence="5" id="KW-1185">Reference proteome</keyword>
<protein>
    <recommendedName>
        <fullName evidence="6">Cryptic loci regulator 2 N-terminal domain-containing protein</fullName>
    </recommendedName>
</protein>
<feature type="compositionally biased region" description="Polar residues" evidence="1">
    <location>
        <begin position="205"/>
        <end position="233"/>
    </location>
</feature>
<dbReference type="EMBL" id="ML996081">
    <property type="protein sequence ID" value="KAF2157232.1"/>
    <property type="molecule type" value="Genomic_DNA"/>
</dbReference>
<feature type="domain" description="Cryptic loci regulator 2 C-terminal" evidence="2">
    <location>
        <begin position="390"/>
        <end position="509"/>
    </location>
</feature>
<dbReference type="PANTHER" id="PTHR38046:SF1">
    <property type="entry name" value="CRYPTIC LOCI REGULATOR 2"/>
    <property type="match status" value="1"/>
</dbReference>
<organism evidence="4 5">
    <name type="scientific">Myriangium duriaei CBS 260.36</name>
    <dbReference type="NCBI Taxonomy" id="1168546"/>
    <lineage>
        <taxon>Eukaryota</taxon>
        <taxon>Fungi</taxon>
        <taxon>Dikarya</taxon>
        <taxon>Ascomycota</taxon>
        <taxon>Pezizomycotina</taxon>
        <taxon>Dothideomycetes</taxon>
        <taxon>Dothideomycetidae</taxon>
        <taxon>Myriangiales</taxon>
        <taxon>Myriangiaceae</taxon>
        <taxon>Myriangium</taxon>
    </lineage>
</organism>
<evidence type="ECO:0000259" key="3">
    <source>
        <dbReference type="Pfam" id="PF16761"/>
    </source>
</evidence>
<dbReference type="GO" id="GO:0031934">
    <property type="term" value="C:mating-type region heterochromatin"/>
    <property type="evidence" value="ECO:0007669"/>
    <property type="project" value="TreeGrafter"/>
</dbReference>